<evidence type="ECO:0000313" key="1">
    <source>
        <dbReference type="EMBL" id="MDT3767788.1"/>
    </source>
</evidence>
<evidence type="ECO:0000313" key="2">
    <source>
        <dbReference type="Proteomes" id="UP001247542"/>
    </source>
</evidence>
<reference evidence="1 2" key="1">
    <citation type="submission" date="2023-06" db="EMBL/GenBank/DDBJ databases">
        <title>Draft genome sequence of Gleimia hominis type strain CCUG 57540T.</title>
        <authorList>
            <person name="Salva-Serra F."/>
            <person name="Cardew S."/>
            <person name="Jensie Markopoulos S."/>
            <person name="Ohlen M."/>
            <person name="Inganas E."/>
            <person name="Svensson-Stadler L."/>
            <person name="Moore E.R.B."/>
        </authorList>
    </citation>
    <scope>NUCLEOTIDE SEQUENCE [LARGE SCALE GENOMIC DNA]</scope>
    <source>
        <strain evidence="1 2">CCUG 57540</strain>
    </source>
</reference>
<dbReference type="Proteomes" id="UP001247542">
    <property type="component" value="Unassembled WGS sequence"/>
</dbReference>
<keyword evidence="2" id="KW-1185">Reference proteome</keyword>
<dbReference type="InterPro" id="IPR036102">
    <property type="entry name" value="OsmC/Ohrsf"/>
</dbReference>
<dbReference type="SUPFAM" id="SSF82784">
    <property type="entry name" value="OsmC-like"/>
    <property type="match status" value="1"/>
</dbReference>
<dbReference type="InterPro" id="IPR003718">
    <property type="entry name" value="OsmC/Ohr_fam"/>
</dbReference>
<dbReference type="InterPro" id="IPR015946">
    <property type="entry name" value="KH_dom-like_a/b"/>
</dbReference>
<accession>A0ABU3IBN6</accession>
<dbReference type="RefSeq" id="WP_313273846.1">
    <property type="nucleotide sequence ID" value="NZ_JASXSX010000002.1"/>
</dbReference>
<organism evidence="1 2">
    <name type="scientific">Gleimia hominis</name>
    <dbReference type="NCBI Taxonomy" id="595468"/>
    <lineage>
        <taxon>Bacteria</taxon>
        <taxon>Bacillati</taxon>
        <taxon>Actinomycetota</taxon>
        <taxon>Actinomycetes</taxon>
        <taxon>Actinomycetales</taxon>
        <taxon>Actinomycetaceae</taxon>
        <taxon>Gleimia</taxon>
    </lineage>
</organism>
<dbReference type="Gene3D" id="3.30.300.20">
    <property type="match status" value="1"/>
</dbReference>
<gene>
    <name evidence="1" type="ORF">QS713_06910</name>
</gene>
<sequence length="135" mass="14712">MSKAIWVERTGKGTFVGKTSDGAEVKIGKAEGMFSPGDLLKIALAGCNIMSGDARLAAVLGDDYDATVGISSDYDKESNRYTHMDVEIVADTTQLSDEEREQLHRRTRSAIDRQCTVGHTLTQGMDSDLQFSSDF</sequence>
<dbReference type="EMBL" id="JASXSX010000002">
    <property type="protein sequence ID" value="MDT3767788.1"/>
    <property type="molecule type" value="Genomic_DNA"/>
</dbReference>
<protein>
    <submittedName>
        <fullName evidence="1">OsmC family protein</fullName>
    </submittedName>
</protein>
<comment type="caution">
    <text evidence="1">The sequence shown here is derived from an EMBL/GenBank/DDBJ whole genome shotgun (WGS) entry which is preliminary data.</text>
</comment>
<name>A0ABU3IBN6_9ACTO</name>
<proteinExistence type="predicted"/>
<dbReference type="Pfam" id="PF02566">
    <property type="entry name" value="OsmC"/>
    <property type="match status" value="1"/>
</dbReference>